<dbReference type="RefSeq" id="XP_013379575.1">
    <property type="nucleotide sequence ID" value="XM_013524121.1"/>
</dbReference>
<keyword evidence="1" id="KW-1133">Transmembrane helix</keyword>
<dbReference type="InterPro" id="IPR027417">
    <property type="entry name" value="P-loop_NTPase"/>
</dbReference>
<dbReference type="OrthoDB" id="429813at2759"/>
<sequence length="448" mass="51027">MWSNKSAVKTSVDCIRQNTIVVTMLAFTARGLIWVRIWLKNVLAHLCYKIFGLKLCPVSQDSILDSGHYINGKDTGWIEPFTLLIRSYRETDTVTAHGRQTFVDGMKFKLNVRAKVKRELSNKAELFASKIPVRKPVFVLGVMRSGTTFLHGLLAQDPAFRPPLLYELLDPVPPQTGAGTKDDPRIAMGTALTRAINIADPDFSVKHEIGAELPHECFHLLAAMRFIDKKEFLHGSNISAYQEWWKTALTGDYMTAVYREYRAVLQLMASKDEAPRPFLLKDHIHCLFMDSVLEVFPDASFIYLVRNPVDLVSSWCSVMESLATLSIKPGTISPRERGERALNDLSYFASTFVDFRKKCDASGTSLRCMDVLQSDLVKDPMKVVKDIYAFLGVPLTYEAEDKMALFMDERRKFRARAKHIHRPEDFGITKDMVLDKFQDYVEYFGLQI</sequence>
<dbReference type="Gene3D" id="3.40.50.300">
    <property type="entry name" value="P-loop containing nucleotide triphosphate hydrolases"/>
    <property type="match status" value="1"/>
</dbReference>
<dbReference type="Proteomes" id="UP000085678">
    <property type="component" value="Unplaced"/>
</dbReference>
<evidence type="ECO:0000313" key="2">
    <source>
        <dbReference type="Proteomes" id="UP000085678"/>
    </source>
</evidence>
<name>A0A1S3H0C8_LINAN</name>
<keyword evidence="2" id="KW-1185">Reference proteome</keyword>
<reference evidence="3" key="1">
    <citation type="submission" date="2025-08" db="UniProtKB">
        <authorList>
            <consortium name="RefSeq"/>
        </authorList>
    </citation>
    <scope>IDENTIFICATION</scope>
    <source>
        <tissue evidence="3">Gonads</tissue>
    </source>
</reference>
<evidence type="ECO:0000313" key="3">
    <source>
        <dbReference type="RefSeq" id="XP_013379575.1"/>
    </source>
</evidence>
<evidence type="ECO:0000256" key="1">
    <source>
        <dbReference type="SAM" id="Phobius"/>
    </source>
</evidence>
<dbReference type="AlphaFoldDB" id="A0A1S3H0C8"/>
<keyword evidence="1" id="KW-0472">Membrane</keyword>
<proteinExistence type="predicted"/>
<dbReference type="SUPFAM" id="SSF52540">
    <property type="entry name" value="P-loop containing nucleoside triphosphate hydrolases"/>
    <property type="match status" value="1"/>
</dbReference>
<protein>
    <submittedName>
        <fullName evidence="3">Uncharacterized protein LOC106151045</fullName>
    </submittedName>
</protein>
<dbReference type="InterPro" id="IPR052736">
    <property type="entry name" value="Stf3_sulfotransferase"/>
</dbReference>
<dbReference type="Pfam" id="PF13469">
    <property type="entry name" value="Sulfotransfer_3"/>
    <property type="match status" value="1"/>
</dbReference>
<organism evidence="2 3">
    <name type="scientific">Lingula anatina</name>
    <name type="common">Brachiopod</name>
    <name type="synonym">Lingula unguis</name>
    <dbReference type="NCBI Taxonomy" id="7574"/>
    <lineage>
        <taxon>Eukaryota</taxon>
        <taxon>Metazoa</taxon>
        <taxon>Spiralia</taxon>
        <taxon>Lophotrochozoa</taxon>
        <taxon>Brachiopoda</taxon>
        <taxon>Linguliformea</taxon>
        <taxon>Lingulata</taxon>
        <taxon>Lingulida</taxon>
        <taxon>Linguloidea</taxon>
        <taxon>Lingulidae</taxon>
        <taxon>Lingula</taxon>
    </lineage>
</organism>
<dbReference type="InParanoid" id="A0A1S3H0C8"/>
<accession>A0A1S3H0C8</accession>
<dbReference type="GeneID" id="106151045"/>
<dbReference type="KEGG" id="lak:106151045"/>
<keyword evidence="1" id="KW-0812">Transmembrane</keyword>
<feature type="transmembrane region" description="Helical" evidence="1">
    <location>
        <begin position="20"/>
        <end position="39"/>
    </location>
</feature>
<dbReference type="PANTHER" id="PTHR36451">
    <property type="entry name" value="PAPS-DEPENDENT SULFOTRANSFERASE STF3"/>
    <property type="match status" value="1"/>
</dbReference>
<dbReference type="PANTHER" id="PTHR36451:SF1">
    <property type="entry name" value="OMEGA-HYDROXY-BETA-DIHYDROMENAQUINONE-9 SULFOTRANSFERASE STF3"/>
    <property type="match status" value="1"/>
</dbReference>
<gene>
    <name evidence="3" type="primary">LOC106151045</name>
</gene>